<dbReference type="GO" id="GO:0016787">
    <property type="term" value="F:hydrolase activity"/>
    <property type="evidence" value="ECO:0007669"/>
    <property type="project" value="UniProtKB-KW"/>
</dbReference>
<evidence type="ECO:0000313" key="6">
    <source>
        <dbReference type="Proteomes" id="UP000030651"/>
    </source>
</evidence>
<reference evidence="6" key="1">
    <citation type="journal article" date="2015" name="BMC Genomics">
        <title>Genomic and transcriptomic analysis of the endophytic fungus Pestalotiopsis fici reveals its lifestyle and high potential for synthesis of natural products.</title>
        <authorList>
            <person name="Wang X."/>
            <person name="Zhang X."/>
            <person name="Liu L."/>
            <person name="Xiang M."/>
            <person name="Wang W."/>
            <person name="Sun X."/>
            <person name="Che Y."/>
            <person name="Guo L."/>
            <person name="Liu G."/>
            <person name="Guo L."/>
            <person name="Wang C."/>
            <person name="Yin W.B."/>
            <person name="Stadler M."/>
            <person name="Zhang X."/>
            <person name="Liu X."/>
        </authorList>
    </citation>
    <scope>NUCLEOTIDE SEQUENCE [LARGE SCALE GENOMIC DNA]</scope>
    <source>
        <strain evidence="6">W106-1 / CGMCC3.15140</strain>
    </source>
</reference>
<dbReference type="Pfam" id="PF00135">
    <property type="entry name" value="COesterase"/>
    <property type="match status" value="2"/>
</dbReference>
<dbReference type="EC" id="3.1.1.-" evidence="3"/>
<organism evidence="5 6">
    <name type="scientific">Pestalotiopsis fici (strain W106-1 / CGMCC3.15140)</name>
    <dbReference type="NCBI Taxonomy" id="1229662"/>
    <lineage>
        <taxon>Eukaryota</taxon>
        <taxon>Fungi</taxon>
        <taxon>Dikarya</taxon>
        <taxon>Ascomycota</taxon>
        <taxon>Pezizomycotina</taxon>
        <taxon>Sordariomycetes</taxon>
        <taxon>Xylariomycetidae</taxon>
        <taxon>Amphisphaeriales</taxon>
        <taxon>Sporocadaceae</taxon>
        <taxon>Pestalotiopsis</taxon>
    </lineage>
</organism>
<name>W3XJT3_PESFW</name>
<dbReference type="Proteomes" id="UP000030651">
    <property type="component" value="Unassembled WGS sequence"/>
</dbReference>
<dbReference type="EMBL" id="KI912109">
    <property type="protein sequence ID" value="ETS86279.1"/>
    <property type="molecule type" value="Genomic_DNA"/>
</dbReference>
<dbReference type="KEGG" id="pfy:PFICI_00107"/>
<feature type="domain" description="Carboxylesterase type B" evidence="4">
    <location>
        <begin position="50"/>
        <end position="269"/>
    </location>
</feature>
<dbReference type="InterPro" id="IPR002018">
    <property type="entry name" value="CarbesteraseB"/>
</dbReference>
<dbReference type="PROSITE" id="PS00122">
    <property type="entry name" value="CARBOXYLESTERASE_B_1"/>
    <property type="match status" value="1"/>
</dbReference>
<dbReference type="Gene3D" id="3.40.50.1820">
    <property type="entry name" value="alpha/beta hydrolase"/>
    <property type="match status" value="2"/>
</dbReference>
<dbReference type="GeneID" id="19265120"/>
<accession>W3XJT3</accession>
<comment type="similarity">
    <text evidence="1 3">Belongs to the type-B carboxylesterase/lipase family.</text>
</comment>
<dbReference type="AlphaFoldDB" id="W3XJT3"/>
<evidence type="ECO:0000256" key="1">
    <source>
        <dbReference type="ARBA" id="ARBA00005964"/>
    </source>
</evidence>
<keyword evidence="2 3" id="KW-0378">Hydrolase</keyword>
<evidence type="ECO:0000313" key="5">
    <source>
        <dbReference type="EMBL" id="ETS86279.1"/>
    </source>
</evidence>
<feature type="domain" description="Carboxylesterase type B" evidence="4">
    <location>
        <begin position="331"/>
        <end position="445"/>
    </location>
</feature>
<dbReference type="InParanoid" id="W3XJT3"/>
<feature type="signal peptide" evidence="3">
    <location>
        <begin position="1"/>
        <end position="23"/>
    </location>
</feature>
<evidence type="ECO:0000256" key="2">
    <source>
        <dbReference type="ARBA" id="ARBA00022801"/>
    </source>
</evidence>
<dbReference type="PANTHER" id="PTHR11559">
    <property type="entry name" value="CARBOXYLESTERASE"/>
    <property type="match status" value="1"/>
</dbReference>
<dbReference type="OrthoDB" id="408631at2759"/>
<proteinExistence type="inferred from homology"/>
<protein>
    <recommendedName>
        <fullName evidence="3">Carboxylic ester hydrolase</fullName>
        <ecNumber evidence="3">3.1.1.-</ecNumber>
    </recommendedName>
</protein>
<dbReference type="InterPro" id="IPR029058">
    <property type="entry name" value="AB_hydrolase_fold"/>
</dbReference>
<sequence length="468" mass="50372">MKLLFICEALALDLLLFTSQSTALPPCQHPRWQHLDESTSSSTVNSEDELAVQTVSGVTKGFVNPSYPNVRQFLGIPYAKAPTGTLRFEPPEALSANSGAQVQATIIPNACPQIAASSGSVFPPQFFNQAPWDEDCLSLSIWAPKVNVSDSLPVIIWIHGLGLQQGSSSVGYQQPPAWIQRSGEHIVVAVQYRLNIFGFPNAAGLNRTNLGLLDQRVAMEWVRDNIAAFGGDPNQMVLWGQSSGAGAVDAQNFAFPSDPIVQGFISDSGINDYTTLNFLATPDDIVAFANYTDRYAKGLLSDKPSIFGSNTNEGVIQVPAPKDPVHMGPNQTLADMATLGFFQCPAFASALGWASAKRKTYLYQYGGNFTDLSPLFWQGAYHMSELPQVFGTRGLFNGAASSFEVETSNTMQDMWLAFAKDPQGAESGGWVEFGTGNMVLLGSQDKAVQTVKVADVDKQCSALTAMAA</sequence>
<dbReference type="OMA" id="PPAWIQR"/>
<dbReference type="HOGENOM" id="CLU_006586_15_1_1"/>
<dbReference type="InterPro" id="IPR050309">
    <property type="entry name" value="Type-B_Carboxylest/Lipase"/>
</dbReference>
<dbReference type="eggNOG" id="KOG4389">
    <property type="taxonomic scope" value="Eukaryota"/>
</dbReference>
<evidence type="ECO:0000256" key="3">
    <source>
        <dbReference type="RuleBase" id="RU361235"/>
    </source>
</evidence>
<keyword evidence="3" id="KW-0732">Signal</keyword>
<dbReference type="SUPFAM" id="SSF53474">
    <property type="entry name" value="alpha/beta-Hydrolases"/>
    <property type="match status" value="1"/>
</dbReference>
<dbReference type="RefSeq" id="XP_007826879.1">
    <property type="nucleotide sequence ID" value="XM_007828688.1"/>
</dbReference>
<keyword evidence="6" id="KW-1185">Reference proteome</keyword>
<evidence type="ECO:0000259" key="4">
    <source>
        <dbReference type="Pfam" id="PF00135"/>
    </source>
</evidence>
<gene>
    <name evidence="5" type="ORF">PFICI_00107</name>
</gene>
<feature type="chain" id="PRO_5005150211" description="Carboxylic ester hydrolase" evidence="3">
    <location>
        <begin position="24"/>
        <end position="468"/>
    </location>
</feature>
<dbReference type="ESTHER" id="9pezi-w3xjt3">
    <property type="family name" value="Fungal_carboxylesterase_lipase"/>
</dbReference>
<dbReference type="InterPro" id="IPR019826">
    <property type="entry name" value="Carboxylesterase_B_AS"/>
</dbReference>